<dbReference type="EMBL" id="CP021112">
    <property type="protein sequence ID" value="ARP97943.1"/>
    <property type="molecule type" value="Genomic_DNA"/>
</dbReference>
<dbReference type="PANTHER" id="PTHR32432">
    <property type="entry name" value="CELL DIVISION PROTEIN FTSA-RELATED"/>
    <property type="match status" value="1"/>
</dbReference>
<dbReference type="InterPro" id="IPR043129">
    <property type="entry name" value="ATPase_NBD"/>
</dbReference>
<dbReference type="Pfam" id="PF02491">
    <property type="entry name" value="SHS2_FTSA"/>
    <property type="match status" value="1"/>
</dbReference>
<dbReference type="GO" id="GO:0032153">
    <property type="term" value="C:cell division site"/>
    <property type="evidence" value="ECO:0007669"/>
    <property type="project" value="UniProtKB-UniRule"/>
</dbReference>
<dbReference type="OrthoDB" id="9810567at2"/>
<keyword evidence="1" id="KW-0472">Membrane</keyword>
<keyword evidence="1 2" id="KW-0131">Cell cycle</keyword>
<comment type="subunit">
    <text evidence="1">Self-interacts. Interacts with FtsZ.</text>
</comment>
<name>A0A1W6ZKK5_9HYPH</name>
<gene>
    <name evidence="1" type="primary">ftsA</name>
    <name evidence="3" type="ORF">CAK95_01760</name>
</gene>
<proteinExistence type="inferred from homology"/>
<comment type="function">
    <text evidence="1 2">Cell division protein that is involved in the assembly of the Z ring. May serve as a membrane anchor for the Z ring.</text>
</comment>
<evidence type="ECO:0000256" key="2">
    <source>
        <dbReference type="PIRNR" id="PIRNR003101"/>
    </source>
</evidence>
<dbReference type="AlphaFoldDB" id="A0A1W6ZKK5"/>
<dbReference type="InterPro" id="IPR020823">
    <property type="entry name" value="Cell_div_FtsA"/>
</dbReference>
<dbReference type="NCBIfam" id="TIGR01174">
    <property type="entry name" value="ftsA"/>
    <property type="match status" value="1"/>
</dbReference>
<sequence>MNALQLGFAPKMKPVSPKRAAIVAALDVGTSKVVCMIARLEPRGAQDVLRRRSHSIEIIGFGHVEARGMKSGKVADLDAADHAIRQAVDIAEQSASVHLESVAVSISTGRLGSERFTASVDVVGPSIRESDIARLLAAGSRHSGREGGIVVHSLPLGYAIDGVHGIRDPRGMLARHFGLDMHVVTADIAAPRNLMLAIERCHLSVEAMVAAPYMAGLSALADDEADLGAAVVDMGAGTTTIAVFSGGRFIHIDGFAVGGHHVTMDLARGLNAKVADAERIKTFYGTVVAGMSDERDMIPVPAMSSDSREPPQVVSRAALVPFIRPRVEEILEMIRDRLAASPFAAEPQGTVILTGGASQLTGLPELASRILGRQVRVGRPLGMSGLPEAAKGPAFAVAAGLLVYPQAAHLEHFEPRKTRQVMTGSGGYISRVGRWLKESF</sequence>
<dbReference type="HAMAP" id="MF_02033">
    <property type="entry name" value="FtsA"/>
    <property type="match status" value="1"/>
</dbReference>
<accession>A0A1W6ZKK5</accession>
<dbReference type="SMART" id="SM00842">
    <property type="entry name" value="FtsA"/>
    <property type="match status" value="1"/>
</dbReference>
<dbReference type="CDD" id="cd24048">
    <property type="entry name" value="ASKHA_NBD_FtsA"/>
    <property type="match status" value="1"/>
</dbReference>
<keyword evidence="1" id="KW-1003">Cell membrane</keyword>
<dbReference type="GO" id="GO:0043093">
    <property type="term" value="P:FtsZ-dependent cytokinesis"/>
    <property type="evidence" value="ECO:0007669"/>
    <property type="project" value="UniProtKB-UniRule"/>
</dbReference>
<reference evidence="3 4" key="1">
    <citation type="submission" date="2017-05" db="EMBL/GenBank/DDBJ databases">
        <title>Full genome sequence of Pseudorhodoplanes sinuspersici.</title>
        <authorList>
            <person name="Dastgheib S.M.M."/>
            <person name="Shavandi M."/>
            <person name="Tirandaz H."/>
        </authorList>
    </citation>
    <scope>NUCLEOTIDE SEQUENCE [LARGE SCALE GENOMIC DNA]</scope>
    <source>
        <strain evidence="3 4">RIPI110</strain>
    </source>
</reference>
<comment type="subcellular location">
    <subcellularLocation>
        <location evidence="1">Cell membrane</location>
        <topology evidence="1">Peripheral membrane protein</topology>
        <orientation evidence="1">Cytoplasmic side</orientation>
    </subcellularLocation>
    <text evidence="1">Localizes to the Z ring in an FtsZ-dependent manner. Targeted to the membrane through a conserved C-terminal amphipathic helix.</text>
</comment>
<evidence type="ECO:0000313" key="4">
    <source>
        <dbReference type="Proteomes" id="UP000194137"/>
    </source>
</evidence>
<keyword evidence="4" id="KW-1185">Reference proteome</keyword>
<protein>
    <recommendedName>
        <fullName evidence="1 2">Cell division protein FtsA</fullName>
    </recommendedName>
</protein>
<dbReference type="STRING" id="1235591.CAK95_01760"/>
<evidence type="ECO:0000313" key="3">
    <source>
        <dbReference type="EMBL" id="ARP97943.1"/>
    </source>
</evidence>
<dbReference type="PANTHER" id="PTHR32432:SF4">
    <property type="entry name" value="CELL DIVISION PROTEIN FTSA"/>
    <property type="match status" value="1"/>
</dbReference>
<dbReference type="SUPFAM" id="SSF53067">
    <property type="entry name" value="Actin-like ATPase domain"/>
    <property type="match status" value="2"/>
</dbReference>
<dbReference type="Proteomes" id="UP000194137">
    <property type="component" value="Chromosome"/>
</dbReference>
<dbReference type="InterPro" id="IPR003494">
    <property type="entry name" value="SHS2_FtsA"/>
</dbReference>
<comment type="similarity">
    <text evidence="1 2">Belongs to the FtsA/MreB family.</text>
</comment>
<dbReference type="GO" id="GO:0009898">
    <property type="term" value="C:cytoplasmic side of plasma membrane"/>
    <property type="evidence" value="ECO:0007669"/>
    <property type="project" value="UniProtKB-UniRule"/>
</dbReference>
<dbReference type="KEGG" id="psin:CAK95_01760"/>
<keyword evidence="1 2" id="KW-0132">Cell division</keyword>
<dbReference type="RefSeq" id="WP_086086262.1">
    <property type="nucleotide sequence ID" value="NZ_CP021112.1"/>
</dbReference>
<evidence type="ECO:0000256" key="1">
    <source>
        <dbReference type="HAMAP-Rule" id="MF_02033"/>
    </source>
</evidence>
<dbReference type="PIRSF" id="PIRSF003101">
    <property type="entry name" value="FtsA"/>
    <property type="match status" value="1"/>
</dbReference>
<dbReference type="Gene3D" id="3.30.420.40">
    <property type="match status" value="1"/>
</dbReference>
<dbReference type="Pfam" id="PF14450">
    <property type="entry name" value="FtsA"/>
    <property type="match status" value="1"/>
</dbReference>
<organism evidence="3 4">
    <name type="scientific">Pseudorhodoplanes sinuspersici</name>
    <dbReference type="NCBI Taxonomy" id="1235591"/>
    <lineage>
        <taxon>Bacteria</taxon>
        <taxon>Pseudomonadati</taxon>
        <taxon>Pseudomonadota</taxon>
        <taxon>Alphaproteobacteria</taxon>
        <taxon>Hyphomicrobiales</taxon>
        <taxon>Pseudorhodoplanes</taxon>
    </lineage>
</organism>
<dbReference type="InterPro" id="IPR050696">
    <property type="entry name" value="FtsA/MreB"/>
</dbReference>